<keyword evidence="1" id="KW-0472">Membrane</keyword>
<dbReference type="GO" id="GO:0140359">
    <property type="term" value="F:ABC-type transporter activity"/>
    <property type="evidence" value="ECO:0007669"/>
    <property type="project" value="InterPro"/>
</dbReference>
<feature type="transmembrane region" description="Helical" evidence="1">
    <location>
        <begin position="148"/>
        <end position="166"/>
    </location>
</feature>
<accession>A0A7X4YNB4</accession>
<dbReference type="Pfam" id="PF12679">
    <property type="entry name" value="ABC2_membrane_2"/>
    <property type="match status" value="1"/>
</dbReference>
<reference evidence="2 3" key="1">
    <citation type="submission" date="2020-01" db="EMBL/GenBank/DDBJ databases">
        <title>Paenibacillus soybeanensis sp. nov. isolated from the nodules of soybean (Glycine max(L.) Merr).</title>
        <authorList>
            <person name="Wang H."/>
        </authorList>
    </citation>
    <scope>NUCLEOTIDE SEQUENCE [LARGE SCALE GENOMIC DNA]</scope>
    <source>
        <strain evidence="2 3">DSM 23054</strain>
    </source>
</reference>
<keyword evidence="1" id="KW-1133">Transmembrane helix</keyword>
<keyword evidence="3" id="KW-1185">Reference proteome</keyword>
<dbReference type="RefSeq" id="WP_161695546.1">
    <property type="nucleotide sequence ID" value="NZ_JAAAMU010000003.1"/>
</dbReference>
<feature type="transmembrane region" description="Helical" evidence="1">
    <location>
        <begin position="258"/>
        <end position="278"/>
    </location>
</feature>
<proteinExistence type="predicted"/>
<feature type="transmembrane region" description="Helical" evidence="1">
    <location>
        <begin position="172"/>
        <end position="192"/>
    </location>
</feature>
<evidence type="ECO:0000313" key="3">
    <source>
        <dbReference type="Proteomes" id="UP000558113"/>
    </source>
</evidence>
<dbReference type="Proteomes" id="UP000558113">
    <property type="component" value="Unassembled WGS sequence"/>
</dbReference>
<dbReference type="EMBL" id="JAAAMU010000003">
    <property type="protein sequence ID" value="NBC68574.1"/>
    <property type="molecule type" value="Genomic_DNA"/>
</dbReference>
<dbReference type="PANTHER" id="PTHR43471">
    <property type="entry name" value="ABC TRANSPORTER PERMEASE"/>
    <property type="match status" value="1"/>
</dbReference>
<comment type="caution">
    <text evidence="2">The sequence shown here is derived from an EMBL/GenBank/DDBJ whole genome shotgun (WGS) entry which is preliminary data.</text>
</comment>
<feature type="transmembrane region" description="Helical" evidence="1">
    <location>
        <begin position="56"/>
        <end position="83"/>
    </location>
</feature>
<protein>
    <submittedName>
        <fullName evidence="2">ABC transporter permease subunit</fullName>
    </submittedName>
</protein>
<evidence type="ECO:0000256" key="1">
    <source>
        <dbReference type="SAM" id="Phobius"/>
    </source>
</evidence>
<sequence length="283" mass="30903">MTWIVFAGKELYRKKIALIALLLTVLYLVLFNYVLSKMTVRPEGLLQIPFQSLIAGVSAITLGLMFAGMIVAFVVFFATMGAISGESENGLMLAVLSRPIPRWKLYLGKYFGMAFWLFLYSSVMFAAILVSVHLAAELPLLWGSVVKAWLLFVWGPMLLLAISLLGSAYLPMLANGVACASLYGLSLFCGFAEGLSNMHGGNDTLSSFTMVVSLFMPSNALFSRMTYEIIEGLDLPLLGDLLNQLGPFTPLNAPNLTYIAYTFVLLAALLALGCRAFGRKDMT</sequence>
<organism evidence="2 3">
    <name type="scientific">Paenibacillus sacheonensis</name>
    <dbReference type="NCBI Taxonomy" id="742054"/>
    <lineage>
        <taxon>Bacteria</taxon>
        <taxon>Bacillati</taxon>
        <taxon>Bacillota</taxon>
        <taxon>Bacilli</taxon>
        <taxon>Bacillales</taxon>
        <taxon>Paenibacillaceae</taxon>
        <taxon>Paenibacillus</taxon>
    </lineage>
</organism>
<keyword evidence="1" id="KW-0812">Transmembrane</keyword>
<name>A0A7X4YNB4_9BACL</name>
<dbReference type="OrthoDB" id="5146022at2"/>
<dbReference type="AlphaFoldDB" id="A0A7X4YNB4"/>
<gene>
    <name evidence="2" type="ORF">GT003_06210</name>
</gene>
<feature type="transmembrane region" description="Helical" evidence="1">
    <location>
        <begin position="113"/>
        <end position="136"/>
    </location>
</feature>
<evidence type="ECO:0000313" key="2">
    <source>
        <dbReference type="EMBL" id="NBC68574.1"/>
    </source>
</evidence>
<dbReference type="GO" id="GO:0005886">
    <property type="term" value="C:plasma membrane"/>
    <property type="evidence" value="ECO:0007669"/>
    <property type="project" value="UniProtKB-SubCell"/>
</dbReference>
<feature type="transmembrane region" description="Helical" evidence="1">
    <location>
        <begin position="16"/>
        <end position="35"/>
    </location>
</feature>